<proteinExistence type="predicted"/>
<dbReference type="InterPro" id="IPR052709">
    <property type="entry name" value="Transposase-MT_Hybrid"/>
</dbReference>
<evidence type="ECO:0000313" key="2">
    <source>
        <dbReference type="EMBL" id="GBP82689.1"/>
    </source>
</evidence>
<comment type="caution">
    <text evidence="2">The sequence shown here is derived from an EMBL/GenBank/DDBJ whole genome shotgun (WGS) entry which is preliminary data.</text>
</comment>
<gene>
    <name evidence="2" type="ORF">EVAR_62107_1</name>
</gene>
<dbReference type="PANTHER" id="PTHR46060:SF3">
    <property type="entry name" value="PROTEIN GVQW3"/>
    <property type="match status" value="1"/>
</dbReference>
<evidence type="ECO:0000256" key="1">
    <source>
        <dbReference type="SAM" id="MobiDB-lite"/>
    </source>
</evidence>
<dbReference type="PANTHER" id="PTHR46060">
    <property type="entry name" value="MARINER MOS1 TRANSPOSASE-LIKE PROTEIN"/>
    <property type="match status" value="1"/>
</dbReference>
<dbReference type="Proteomes" id="UP000299102">
    <property type="component" value="Unassembled WGS sequence"/>
</dbReference>
<accession>A0A4C1Z703</accession>
<protein>
    <submittedName>
        <fullName evidence="2">Mariner Mos1 transposase</fullName>
    </submittedName>
</protein>
<dbReference type="Gene3D" id="3.30.420.10">
    <property type="entry name" value="Ribonuclease H-like superfamily/Ribonuclease H"/>
    <property type="match status" value="1"/>
</dbReference>
<reference evidence="2 3" key="1">
    <citation type="journal article" date="2019" name="Commun. Biol.">
        <title>The bagworm genome reveals a unique fibroin gene that provides high tensile strength.</title>
        <authorList>
            <person name="Kono N."/>
            <person name="Nakamura H."/>
            <person name="Ohtoshi R."/>
            <person name="Tomita M."/>
            <person name="Numata K."/>
            <person name="Arakawa K."/>
        </authorList>
    </citation>
    <scope>NUCLEOTIDE SEQUENCE [LARGE SCALE GENOMIC DNA]</scope>
</reference>
<feature type="region of interest" description="Disordered" evidence="1">
    <location>
        <begin position="191"/>
        <end position="212"/>
    </location>
</feature>
<dbReference type="InterPro" id="IPR036397">
    <property type="entry name" value="RNaseH_sf"/>
</dbReference>
<sequence length="212" mass="24376">MGASINYIGSFIVRGKKLRINRTAVDRQPSDDDDCVSIERKLDRIPRLENVCVIIQKAPQSSVNRKLVLLQNDNTGAHTAKVARDKIKKLDDIEFLPHLAFNSDLVPSDYYLFRCMEKFFRSKKIESKVDERFYLRRRLDEAIEEKSLSQLRSRCLSLYYVSFQCKTPDPTFVRGVKCCMRRVCARTRPARPGAVSRAPPDTTVETAPNEIC</sequence>
<organism evidence="2 3">
    <name type="scientific">Eumeta variegata</name>
    <name type="common">Bagworm moth</name>
    <name type="synonym">Eumeta japonica</name>
    <dbReference type="NCBI Taxonomy" id="151549"/>
    <lineage>
        <taxon>Eukaryota</taxon>
        <taxon>Metazoa</taxon>
        <taxon>Ecdysozoa</taxon>
        <taxon>Arthropoda</taxon>
        <taxon>Hexapoda</taxon>
        <taxon>Insecta</taxon>
        <taxon>Pterygota</taxon>
        <taxon>Neoptera</taxon>
        <taxon>Endopterygota</taxon>
        <taxon>Lepidoptera</taxon>
        <taxon>Glossata</taxon>
        <taxon>Ditrysia</taxon>
        <taxon>Tineoidea</taxon>
        <taxon>Psychidae</taxon>
        <taxon>Oiketicinae</taxon>
        <taxon>Eumeta</taxon>
    </lineage>
</organism>
<name>A0A4C1Z703_EUMVA</name>
<dbReference type="GO" id="GO:0003676">
    <property type="term" value="F:nucleic acid binding"/>
    <property type="evidence" value="ECO:0007669"/>
    <property type="project" value="InterPro"/>
</dbReference>
<evidence type="ECO:0000313" key="3">
    <source>
        <dbReference type="Proteomes" id="UP000299102"/>
    </source>
</evidence>
<keyword evidence="3" id="KW-1185">Reference proteome</keyword>
<dbReference type="EMBL" id="BGZK01001580">
    <property type="protein sequence ID" value="GBP82689.1"/>
    <property type="molecule type" value="Genomic_DNA"/>
</dbReference>
<dbReference type="AlphaFoldDB" id="A0A4C1Z703"/>